<evidence type="ECO:0000313" key="1">
    <source>
        <dbReference type="EMBL" id="ONH27170.1"/>
    </source>
</evidence>
<comment type="caution">
    <text evidence="1">The sequence shown here is derived from an EMBL/GenBank/DDBJ whole genome shotgun (WGS) entry which is preliminary data.</text>
</comment>
<name>A0A1V2I6R3_9ACTN</name>
<proteinExistence type="predicted"/>
<dbReference type="EMBL" id="MOMC01000047">
    <property type="protein sequence ID" value="ONH27170.1"/>
    <property type="molecule type" value="Genomic_DNA"/>
</dbReference>
<reference evidence="2" key="1">
    <citation type="submission" date="2016-10" db="EMBL/GenBank/DDBJ databases">
        <title>Frankia sp. NRRL B-16386 Genome sequencing.</title>
        <authorList>
            <person name="Ghodhbane-Gtari F."/>
            <person name="Swanson E."/>
            <person name="Gueddou A."/>
            <person name="Hezbri K."/>
            <person name="Ktari K."/>
            <person name="Nouioui I."/>
            <person name="Morris K."/>
            <person name="Simpson S."/>
            <person name="Abebe-Akele F."/>
            <person name="Thomas K."/>
            <person name="Gtari M."/>
            <person name="Tisa L.S."/>
        </authorList>
    </citation>
    <scope>NUCLEOTIDE SEQUENCE [LARGE SCALE GENOMIC DNA]</scope>
    <source>
        <strain evidence="2">NRRL B-16386</strain>
    </source>
</reference>
<organism evidence="1 2">
    <name type="scientific">Pseudofrankia asymbiotica</name>
    <dbReference type="NCBI Taxonomy" id="1834516"/>
    <lineage>
        <taxon>Bacteria</taxon>
        <taxon>Bacillati</taxon>
        <taxon>Actinomycetota</taxon>
        <taxon>Actinomycetes</taxon>
        <taxon>Frankiales</taxon>
        <taxon>Frankiaceae</taxon>
        <taxon>Pseudofrankia</taxon>
    </lineage>
</organism>
<dbReference type="Proteomes" id="UP000188929">
    <property type="component" value="Unassembled WGS sequence"/>
</dbReference>
<accession>A0A1V2I6R3</accession>
<sequence>MNPVGRMLFGAGELPADLRAALEAEGLALLEEGLTGSITYRNYRAPGQRSSWRKEAVSGAIAVSGRRLVVWAGRGKHIDIPRAGAYLTAIDIGVEPPDRVRFAYDAGKFNPARSGTVEVRLRTPRAADVAGLLTPPS</sequence>
<gene>
    <name evidence="1" type="ORF">BL253_22710</name>
</gene>
<evidence type="ECO:0000313" key="2">
    <source>
        <dbReference type="Proteomes" id="UP000188929"/>
    </source>
</evidence>
<dbReference type="RefSeq" id="WP_241835034.1">
    <property type="nucleotide sequence ID" value="NZ_MOMC01000047.1"/>
</dbReference>
<dbReference type="AlphaFoldDB" id="A0A1V2I6R3"/>
<protein>
    <submittedName>
        <fullName evidence="1">Uncharacterized protein</fullName>
    </submittedName>
</protein>
<keyword evidence="2" id="KW-1185">Reference proteome</keyword>